<evidence type="ECO:0000313" key="1">
    <source>
        <dbReference type="EMBL" id="KKN07665.1"/>
    </source>
</evidence>
<organism evidence="1">
    <name type="scientific">marine sediment metagenome</name>
    <dbReference type="NCBI Taxonomy" id="412755"/>
    <lineage>
        <taxon>unclassified sequences</taxon>
        <taxon>metagenomes</taxon>
        <taxon>ecological metagenomes</taxon>
    </lineage>
</organism>
<dbReference type="EMBL" id="LAZR01004542">
    <property type="protein sequence ID" value="KKN07665.1"/>
    <property type="molecule type" value="Genomic_DNA"/>
</dbReference>
<sequence>MAWGGFVKESKSYVNHPDFWLEGRAQLYLANGDPDPNCPGWTEKDRLWATFKFWWVFPCAWCRFYWQVLRDGFRGLLRSLL</sequence>
<name>A0A0F9MJY6_9ZZZZ</name>
<proteinExistence type="predicted"/>
<dbReference type="AlphaFoldDB" id="A0A0F9MJY6"/>
<reference evidence="1" key="1">
    <citation type="journal article" date="2015" name="Nature">
        <title>Complex archaea that bridge the gap between prokaryotes and eukaryotes.</title>
        <authorList>
            <person name="Spang A."/>
            <person name="Saw J.H."/>
            <person name="Jorgensen S.L."/>
            <person name="Zaremba-Niedzwiedzka K."/>
            <person name="Martijn J."/>
            <person name="Lind A.E."/>
            <person name="van Eijk R."/>
            <person name="Schleper C."/>
            <person name="Guy L."/>
            <person name="Ettema T.J."/>
        </authorList>
    </citation>
    <scope>NUCLEOTIDE SEQUENCE</scope>
</reference>
<comment type="caution">
    <text evidence="1">The sequence shown here is derived from an EMBL/GenBank/DDBJ whole genome shotgun (WGS) entry which is preliminary data.</text>
</comment>
<accession>A0A0F9MJY6</accession>
<protein>
    <submittedName>
        <fullName evidence="1">Uncharacterized protein</fullName>
    </submittedName>
</protein>
<gene>
    <name evidence="1" type="ORF">LCGC14_1064640</name>
</gene>